<organism evidence="1 2">
    <name type="scientific">Pseudomonas haemolytica</name>
    <dbReference type="NCBI Taxonomy" id="2600065"/>
    <lineage>
        <taxon>Bacteria</taxon>
        <taxon>Pseudomonadati</taxon>
        <taxon>Pseudomonadota</taxon>
        <taxon>Gammaproteobacteria</taxon>
        <taxon>Pseudomonadales</taxon>
        <taxon>Pseudomonadaceae</taxon>
        <taxon>Pseudomonas</taxon>
    </lineage>
</organism>
<evidence type="ECO:0000313" key="1">
    <source>
        <dbReference type="EMBL" id="MBK3459255.1"/>
    </source>
</evidence>
<sequence>MIYYCESTGGFYEDQVNKKAIPDDKVEISAAYRLELLKGQVQGQCIVADDQGYPVLIDVQPPSEQELRAVALAKRDDLAREASTMIATLQDAVDLGEATIEEQAALVEWKRYRIGLMRIEQQSEFPMKTDWPDRPGKNDPQLL</sequence>
<dbReference type="RefSeq" id="WP_200657545.1">
    <property type="nucleotide sequence ID" value="NZ_JAENSR010000002.1"/>
</dbReference>
<gene>
    <name evidence="1" type="ORF">JJD71_09285</name>
</gene>
<dbReference type="EMBL" id="JAENSR010000002">
    <property type="protein sequence ID" value="MBK3459255.1"/>
    <property type="molecule type" value="Genomic_DNA"/>
</dbReference>
<name>A0ABS1GQN8_9PSED</name>
<dbReference type="Pfam" id="PF02413">
    <property type="entry name" value="Caudo_TAP"/>
    <property type="match status" value="1"/>
</dbReference>
<comment type="caution">
    <text evidence="1">The sequence shown here is derived from an EMBL/GenBank/DDBJ whole genome shotgun (WGS) entry which is preliminary data.</text>
</comment>
<reference evidence="1 2" key="1">
    <citation type="submission" date="2021-01" db="EMBL/GenBank/DDBJ databases">
        <title>Antibiotic resistance and phylogeny of Pseudomonas spp. isolated over three decades from chicken meat in the Norwegian food chain.</title>
        <authorList>
            <person name="Moen B."/>
        </authorList>
    </citation>
    <scope>NUCLEOTIDE SEQUENCE [LARGE SCALE GENOMIC DNA]</scope>
    <source>
        <strain evidence="1 2">MF6766</strain>
    </source>
</reference>
<evidence type="ECO:0000313" key="2">
    <source>
        <dbReference type="Proteomes" id="UP000620382"/>
    </source>
</evidence>
<accession>A0ABS1GQN8</accession>
<dbReference type="InterPro" id="IPR003458">
    <property type="entry name" value="Phage_T4_Gp38_tail_assem"/>
</dbReference>
<proteinExistence type="predicted"/>
<keyword evidence="2" id="KW-1185">Reference proteome</keyword>
<dbReference type="Proteomes" id="UP000620382">
    <property type="component" value="Unassembled WGS sequence"/>
</dbReference>
<protein>
    <submittedName>
        <fullName evidence="1">Tail fiber assembly protein</fullName>
    </submittedName>
</protein>